<sequence length="700" mass="80296">MSTKQTDRRSKDMIHEREGQSTIDNNTEDINSLNTSVMSTSCQTRLLERETLSNLNDRLAVLINNYLNGITAQNVWYKFQRVRKLEMENSRLNIRISESEMPQKDEEEHVRERYEAKISELRAVMDESIKQQRCLAAELQTILVERNRLLNESTELDITLKQAEKSRLDSDSVVHELQARINSAISVRKHLENENKSIAAEILELKPQLEVLRSRLEDETLANAVLRNQTQSLREDYGSLKKVQEEHLEAIRHSRQLEMSNRSRELERTYESHLQEQLRAMRTEFDARLSENRQEIDEIYKDQLKEANKALQQATEAREESARKRACLRDLEERALKQENRLSFLEQQIVDLESQVRWESCVTCERKRSYITGAVAELNHHIEFGTEHHKNVGQDWAGFADIAKNCGPHESAYGCEAFDDGYSSELRFVENDTNARVQERDAQIAELQQEIDRMLSEYKDLLGLKVQLDTELRAYETLLEGEESRLNISRQSSMSAKGFSEKAESGDIGDSISPTAMQLASSGCAVRRKRFIASGDSSYFPRSAYKTKVHPQCEFEIDAHSGDGQFVRLVNKSNKDVSIGKWSIKSLANEREIVYKFHPRQTIKAGNSVTVSLSFVRFSVFVELGSELEVVHALVWSAGSGKKSAPPSCLVMKKQQWPTGDHVRTVLVDPAGMEKATFERIDGQQVIEEKRDTDQQCLLM</sequence>
<feature type="compositionally biased region" description="Basic and acidic residues" evidence="6">
    <location>
        <begin position="1"/>
        <end position="19"/>
    </location>
</feature>
<dbReference type="SMART" id="SM01391">
    <property type="entry name" value="Filament"/>
    <property type="match status" value="1"/>
</dbReference>
<dbReference type="Gene3D" id="2.60.40.1260">
    <property type="entry name" value="Lamin Tail domain"/>
    <property type="match status" value="1"/>
</dbReference>
<comment type="subcellular location">
    <subcellularLocation>
        <location evidence="1">Nucleus</location>
    </subcellularLocation>
</comment>
<dbReference type="AlphaFoldDB" id="A0A9J2P9R2"/>
<dbReference type="GO" id="GO:0005652">
    <property type="term" value="C:nuclear lamina"/>
    <property type="evidence" value="ECO:0007669"/>
    <property type="project" value="TreeGrafter"/>
</dbReference>
<evidence type="ECO:0000256" key="2">
    <source>
        <dbReference type="ARBA" id="ARBA00022754"/>
    </source>
</evidence>
<feature type="coiled-coil region" evidence="5">
    <location>
        <begin position="104"/>
        <end position="229"/>
    </location>
</feature>
<name>A0A9J2P9R2_ASCLU</name>
<feature type="coiled-coil region" evidence="5">
    <location>
        <begin position="297"/>
        <end position="355"/>
    </location>
</feature>
<dbReference type="PANTHER" id="PTHR45721:SF11">
    <property type="entry name" value="LAMIN DM0-RELATED"/>
    <property type="match status" value="1"/>
</dbReference>
<evidence type="ECO:0000256" key="4">
    <source>
        <dbReference type="ARBA" id="ARBA00023242"/>
    </source>
</evidence>
<feature type="region of interest" description="Disordered" evidence="6">
    <location>
        <begin position="1"/>
        <end position="30"/>
    </location>
</feature>
<dbReference type="GO" id="GO:0005200">
    <property type="term" value="F:structural constituent of cytoskeleton"/>
    <property type="evidence" value="ECO:0007669"/>
    <property type="project" value="TreeGrafter"/>
</dbReference>
<dbReference type="InterPro" id="IPR039008">
    <property type="entry name" value="IF_rod_dom"/>
</dbReference>
<dbReference type="InterPro" id="IPR001322">
    <property type="entry name" value="Lamin_tail_dom"/>
</dbReference>
<dbReference type="InterPro" id="IPR036415">
    <property type="entry name" value="Lamin_tail_dom_sf"/>
</dbReference>
<dbReference type="GO" id="GO:0051664">
    <property type="term" value="P:nuclear pore localization"/>
    <property type="evidence" value="ECO:0007669"/>
    <property type="project" value="TreeGrafter"/>
</dbReference>
<dbReference type="PANTHER" id="PTHR45721">
    <property type="entry name" value="LAMIN DM0-RELATED"/>
    <property type="match status" value="1"/>
</dbReference>
<reference evidence="9" key="1">
    <citation type="submission" date="2023-03" db="UniProtKB">
        <authorList>
            <consortium name="WormBaseParasite"/>
        </authorList>
    </citation>
    <scope>IDENTIFICATION</scope>
</reference>
<evidence type="ECO:0000313" key="8">
    <source>
        <dbReference type="Proteomes" id="UP000036681"/>
    </source>
</evidence>
<dbReference type="SUPFAM" id="SSF74853">
    <property type="entry name" value="Lamin A/C globular tail domain"/>
    <property type="match status" value="2"/>
</dbReference>
<keyword evidence="2" id="KW-0403">Intermediate filament</keyword>
<protein>
    <submittedName>
        <fullName evidence="9">LTD domain-containing protein</fullName>
    </submittedName>
</protein>
<dbReference type="Proteomes" id="UP000036681">
    <property type="component" value="Unplaced"/>
</dbReference>
<proteinExistence type="predicted"/>
<dbReference type="GO" id="GO:0007097">
    <property type="term" value="P:nuclear migration"/>
    <property type="evidence" value="ECO:0007669"/>
    <property type="project" value="TreeGrafter"/>
</dbReference>
<dbReference type="GO" id="GO:0005882">
    <property type="term" value="C:intermediate filament"/>
    <property type="evidence" value="ECO:0007669"/>
    <property type="project" value="UniProtKB-KW"/>
</dbReference>
<organism evidence="8 9">
    <name type="scientific">Ascaris lumbricoides</name>
    <name type="common">Giant roundworm</name>
    <dbReference type="NCBI Taxonomy" id="6252"/>
    <lineage>
        <taxon>Eukaryota</taxon>
        <taxon>Metazoa</taxon>
        <taxon>Ecdysozoa</taxon>
        <taxon>Nematoda</taxon>
        <taxon>Chromadorea</taxon>
        <taxon>Rhabditida</taxon>
        <taxon>Spirurina</taxon>
        <taxon>Ascaridomorpha</taxon>
        <taxon>Ascaridoidea</taxon>
        <taxon>Ascarididae</taxon>
        <taxon>Ascaris</taxon>
    </lineage>
</organism>
<dbReference type="Pfam" id="PF00038">
    <property type="entry name" value="Filament"/>
    <property type="match status" value="2"/>
</dbReference>
<feature type="coiled-coil region" evidence="5">
    <location>
        <begin position="430"/>
        <end position="464"/>
    </location>
</feature>
<dbReference type="GO" id="GO:0090435">
    <property type="term" value="P:protein localization to nuclear envelope"/>
    <property type="evidence" value="ECO:0007669"/>
    <property type="project" value="TreeGrafter"/>
</dbReference>
<keyword evidence="4" id="KW-0539">Nucleus</keyword>
<dbReference type="GO" id="GO:0031507">
    <property type="term" value="P:heterochromatin formation"/>
    <property type="evidence" value="ECO:0007669"/>
    <property type="project" value="TreeGrafter"/>
</dbReference>
<keyword evidence="3 5" id="KW-0175">Coiled coil</keyword>
<feature type="domain" description="LTD" evidence="7">
    <location>
        <begin position="541"/>
        <end position="682"/>
    </location>
</feature>
<keyword evidence="8" id="KW-1185">Reference proteome</keyword>
<dbReference type="Pfam" id="PF00932">
    <property type="entry name" value="LTD"/>
    <property type="match status" value="1"/>
</dbReference>
<evidence type="ECO:0000256" key="1">
    <source>
        <dbReference type="ARBA" id="ARBA00004123"/>
    </source>
</evidence>
<evidence type="ECO:0000256" key="6">
    <source>
        <dbReference type="SAM" id="MobiDB-lite"/>
    </source>
</evidence>
<accession>A0A9J2P9R2</accession>
<feature type="compositionally biased region" description="Polar residues" evidence="6">
    <location>
        <begin position="20"/>
        <end position="30"/>
    </location>
</feature>
<evidence type="ECO:0000259" key="7">
    <source>
        <dbReference type="PROSITE" id="PS51841"/>
    </source>
</evidence>
<dbReference type="PROSITE" id="PS51841">
    <property type="entry name" value="LTD"/>
    <property type="match status" value="1"/>
</dbReference>
<dbReference type="WBParaSite" id="ALUE_0000613801-mRNA-1">
    <property type="protein sequence ID" value="ALUE_0000613801-mRNA-1"/>
    <property type="gene ID" value="ALUE_0000613801"/>
</dbReference>
<dbReference type="Gene3D" id="1.20.5.170">
    <property type="match status" value="1"/>
</dbReference>
<dbReference type="GO" id="GO:0006998">
    <property type="term" value="P:nuclear envelope organization"/>
    <property type="evidence" value="ECO:0007669"/>
    <property type="project" value="TreeGrafter"/>
</dbReference>
<dbReference type="SUPFAM" id="SSF64593">
    <property type="entry name" value="Intermediate filament protein, coiled coil region"/>
    <property type="match status" value="1"/>
</dbReference>
<evidence type="ECO:0000256" key="5">
    <source>
        <dbReference type="SAM" id="Coils"/>
    </source>
</evidence>
<evidence type="ECO:0000313" key="9">
    <source>
        <dbReference type="WBParaSite" id="ALUE_0000613801-mRNA-1"/>
    </source>
</evidence>
<evidence type="ECO:0000256" key="3">
    <source>
        <dbReference type="ARBA" id="ARBA00023054"/>
    </source>
</evidence>